<dbReference type="GO" id="GO:0000981">
    <property type="term" value="F:DNA-binding transcription factor activity, RNA polymerase II-specific"/>
    <property type="evidence" value="ECO:0007669"/>
    <property type="project" value="InterPro"/>
</dbReference>
<dbReference type="CDD" id="cd00067">
    <property type="entry name" value="GAL4"/>
    <property type="match status" value="1"/>
</dbReference>
<evidence type="ECO:0000256" key="1">
    <source>
        <dbReference type="ARBA" id="ARBA00023242"/>
    </source>
</evidence>
<protein>
    <submittedName>
        <fullName evidence="3">C6 transcription factor</fullName>
    </submittedName>
</protein>
<comment type="caution">
    <text evidence="3">The sequence shown here is derived from an EMBL/GenBank/DDBJ whole genome shotgun (WGS) entry which is preliminary data.</text>
</comment>
<dbReference type="GO" id="GO:0008270">
    <property type="term" value="F:zinc ion binding"/>
    <property type="evidence" value="ECO:0007669"/>
    <property type="project" value="InterPro"/>
</dbReference>
<dbReference type="SUPFAM" id="SSF57701">
    <property type="entry name" value="Zn2/Cys6 DNA-binding domain"/>
    <property type="match status" value="1"/>
</dbReference>
<keyword evidence="1" id="KW-0539">Nucleus</keyword>
<dbReference type="Gene3D" id="4.10.240.10">
    <property type="entry name" value="Zn(2)-C6 fungal-type DNA-binding domain"/>
    <property type="match status" value="1"/>
</dbReference>
<proteinExistence type="predicted"/>
<dbReference type="PANTHER" id="PTHR31668">
    <property type="entry name" value="GLUCOSE TRANSPORT TRANSCRIPTION REGULATOR RGT1-RELATED-RELATED"/>
    <property type="match status" value="1"/>
</dbReference>
<gene>
    <name evidence="3" type="ORF">FIE12Z_6951</name>
</gene>
<feature type="domain" description="Zn(2)-C6 fungal-type" evidence="2">
    <location>
        <begin position="12"/>
        <end position="49"/>
    </location>
</feature>
<dbReference type="STRING" id="2594813.A0A395MLT1"/>
<name>A0A395MLT1_9HYPO</name>
<reference evidence="3 4" key="1">
    <citation type="journal article" date="2018" name="PLoS Pathog.">
        <title>Evolution of structural diversity of trichothecenes, a family of toxins produced by plant pathogenic and entomopathogenic fungi.</title>
        <authorList>
            <person name="Proctor R.H."/>
            <person name="McCormick S.P."/>
            <person name="Kim H.S."/>
            <person name="Cardoza R.E."/>
            <person name="Stanley A.M."/>
            <person name="Lindo L."/>
            <person name="Kelly A."/>
            <person name="Brown D.W."/>
            <person name="Lee T."/>
            <person name="Vaughan M.M."/>
            <person name="Alexander N.J."/>
            <person name="Busman M."/>
            <person name="Gutierrez S."/>
        </authorList>
    </citation>
    <scope>NUCLEOTIDE SEQUENCE [LARGE SCALE GENOMIC DNA]</scope>
    <source>
        <strain evidence="3 4">NRRL 13405</strain>
    </source>
</reference>
<evidence type="ECO:0000259" key="2">
    <source>
        <dbReference type="PROSITE" id="PS50048"/>
    </source>
</evidence>
<dbReference type="InterPro" id="IPR001138">
    <property type="entry name" value="Zn2Cys6_DnaBD"/>
</dbReference>
<evidence type="ECO:0000313" key="3">
    <source>
        <dbReference type="EMBL" id="RFN48896.1"/>
    </source>
</evidence>
<evidence type="ECO:0000313" key="4">
    <source>
        <dbReference type="Proteomes" id="UP000265631"/>
    </source>
</evidence>
<accession>A0A395MLT1</accession>
<dbReference type="InterPro" id="IPR036864">
    <property type="entry name" value="Zn2-C6_fun-type_DNA-bd_sf"/>
</dbReference>
<dbReference type="AlphaFoldDB" id="A0A395MLT1"/>
<keyword evidence="4" id="KW-1185">Reference proteome</keyword>
<dbReference type="PROSITE" id="PS50048">
    <property type="entry name" value="ZN2_CY6_FUNGAL_2"/>
    <property type="match status" value="1"/>
</dbReference>
<dbReference type="Proteomes" id="UP000265631">
    <property type="component" value="Unassembled WGS sequence"/>
</dbReference>
<dbReference type="SMART" id="SM00066">
    <property type="entry name" value="GAL4"/>
    <property type="match status" value="1"/>
</dbReference>
<sequence>MSTQNNQSIRSSCDRCRSHKLKCTVAPENTRSGSSRCTRCIRAQVTCVFGHRSQSKRSTNVRKADLKSGTNGQEIASMQAGTIVPGSPDLWVGRQEVEEGLRIGSDSAPSMGDGDLWAELGTNHDLSLFDLTPSSLPTHNSQQQFSATDFCSAPMAPHSALSAINSHEWQFDLSEYPDQTTTAPHAIVQLSALVTKIHETSRTLEKSFWTSLAESNQLKGYPIGRVLSLSQDFSTILECIWTSKNMDCKQSSSCATSENHGQDAASSFELGDVLDYGELLSTVGTSPGRSDFSTSTHSSVATTVDMSTMLLVLSCYTSLTKLYGLVFEHFESHLSHLPHSHTSQTAHASPKWGLGLQLGELPSADEICTKVYTAVQILLDAFQSVEDVVGLPRSLSAVRQQSCGKEEEGESGDVFNRASLWTDFLAKSVVKATVKGSSEEDCEEIRQLSVKVKSLKALIRERMKL</sequence>
<dbReference type="InterPro" id="IPR050797">
    <property type="entry name" value="Carb_Metab_Trans_Reg"/>
</dbReference>
<dbReference type="EMBL" id="PXXK01000193">
    <property type="protein sequence ID" value="RFN48896.1"/>
    <property type="molecule type" value="Genomic_DNA"/>
</dbReference>
<organism evidence="3 4">
    <name type="scientific">Fusarium flagelliforme</name>
    <dbReference type="NCBI Taxonomy" id="2675880"/>
    <lineage>
        <taxon>Eukaryota</taxon>
        <taxon>Fungi</taxon>
        <taxon>Dikarya</taxon>
        <taxon>Ascomycota</taxon>
        <taxon>Pezizomycotina</taxon>
        <taxon>Sordariomycetes</taxon>
        <taxon>Hypocreomycetidae</taxon>
        <taxon>Hypocreales</taxon>
        <taxon>Nectriaceae</taxon>
        <taxon>Fusarium</taxon>
        <taxon>Fusarium incarnatum-equiseti species complex</taxon>
    </lineage>
</organism>